<comment type="caution">
    <text evidence="1">The sequence shown here is derived from an EMBL/GenBank/DDBJ whole genome shotgun (WGS) entry which is preliminary data.</text>
</comment>
<organism evidence="1 2">
    <name type="scientific">Monilinia fructicola</name>
    <name type="common">Brown rot fungus</name>
    <name type="synonym">Ciboria fructicola</name>
    <dbReference type="NCBI Taxonomy" id="38448"/>
    <lineage>
        <taxon>Eukaryota</taxon>
        <taxon>Fungi</taxon>
        <taxon>Dikarya</taxon>
        <taxon>Ascomycota</taxon>
        <taxon>Pezizomycotina</taxon>
        <taxon>Leotiomycetes</taxon>
        <taxon>Helotiales</taxon>
        <taxon>Sclerotiniaceae</taxon>
        <taxon>Monilinia</taxon>
    </lineage>
</organism>
<evidence type="ECO:0000313" key="2">
    <source>
        <dbReference type="Proteomes" id="UP000322873"/>
    </source>
</evidence>
<keyword evidence="2" id="KW-1185">Reference proteome</keyword>
<protein>
    <submittedName>
        <fullName evidence="1">Uncharacterized protein</fullName>
    </submittedName>
</protein>
<gene>
    <name evidence="1" type="ORF">EYC84_007671</name>
</gene>
<evidence type="ECO:0000313" key="1">
    <source>
        <dbReference type="EMBL" id="KAA8568664.1"/>
    </source>
</evidence>
<dbReference type="AlphaFoldDB" id="A0A5M9JGY0"/>
<reference evidence="1 2" key="1">
    <citation type="submission" date="2019-06" db="EMBL/GenBank/DDBJ databases">
        <title>Genome Sequence of the Brown Rot Fungal Pathogen Monilinia fructicola.</title>
        <authorList>
            <person name="De Miccolis Angelini R.M."/>
            <person name="Landi L."/>
            <person name="Abate D."/>
            <person name="Pollastro S."/>
            <person name="Romanazzi G."/>
            <person name="Faretra F."/>
        </authorList>
    </citation>
    <scope>NUCLEOTIDE SEQUENCE [LARGE SCALE GENOMIC DNA]</scope>
    <source>
        <strain evidence="1 2">Mfrc123</strain>
    </source>
</reference>
<name>A0A5M9JGY0_MONFR</name>
<accession>A0A5M9JGY0</accession>
<proteinExistence type="predicted"/>
<dbReference type="Proteomes" id="UP000322873">
    <property type="component" value="Unassembled WGS sequence"/>
</dbReference>
<dbReference type="EMBL" id="VICG01000009">
    <property type="protein sequence ID" value="KAA8568664.1"/>
    <property type="molecule type" value="Genomic_DNA"/>
</dbReference>
<sequence length="98" mass="11078">MVDGRWEMVDARCSMLDARCSMLDEWEKSIVPKRTGDSLMCWLADASSMFIQVDQYTNLKQAADEYEHEVSADEHFLFRGVEWGFFGGGGKGCEGVRG</sequence>